<dbReference type="InterPro" id="IPR021538">
    <property type="entry name" value="Syntaxin-5_N"/>
</dbReference>
<comment type="similarity">
    <text evidence="2">Belongs to the syntaxin family.</text>
</comment>
<evidence type="ECO:0000313" key="12">
    <source>
        <dbReference type="Proteomes" id="UP000268162"/>
    </source>
</evidence>
<dbReference type="STRING" id="215637.A0A4P9ZUV4"/>
<accession>A0A4P9ZUV4</accession>
<dbReference type="GO" id="GO:0005484">
    <property type="term" value="F:SNAP receptor activity"/>
    <property type="evidence" value="ECO:0007669"/>
    <property type="project" value="TreeGrafter"/>
</dbReference>
<evidence type="ECO:0000256" key="6">
    <source>
        <dbReference type="ARBA" id="ARBA00023054"/>
    </source>
</evidence>
<dbReference type="GO" id="GO:0006906">
    <property type="term" value="P:vesicle fusion"/>
    <property type="evidence" value="ECO:0007669"/>
    <property type="project" value="TreeGrafter"/>
</dbReference>
<sequence>MSTYYRGSTAAPVPTSIKDRTKEFRAAIDLVRRRSRAVSPTPSISTSDPTVSSSTPAPAPYQPRSEFTRLASNIGRDIQATTRRLERLGVLAKRRTLFDDKPEEIATLTQAVKQDIALINQKIAALQRFSNDQRNRQPASTQAKEHNTNVVVFLQSKLANTSMSFKNILEVRSENIKASNSRREQFMDPASKSGAAASPTDNSPLYLTQRRQPYQAVDDSEDFVSLSVPDSSDPHHGSQELLLMEQNDQYVDSRSTAIQSIESTIAELGGIFQQLAHMVAEQRDVVQRIDANVEDIEMNVVGAQQELLKYYSYVSSNRWLMLKIFAVIIIFVTLFILVM</sequence>
<comment type="subcellular location">
    <subcellularLocation>
        <location evidence="1">Membrane</location>
        <topology evidence="1">Single-pass type IV membrane protein</topology>
    </subcellularLocation>
</comment>
<keyword evidence="7 9" id="KW-0472">Membrane</keyword>
<evidence type="ECO:0000256" key="9">
    <source>
        <dbReference type="SAM" id="Phobius"/>
    </source>
</evidence>
<dbReference type="GO" id="GO:0000149">
    <property type="term" value="F:SNARE binding"/>
    <property type="evidence" value="ECO:0007669"/>
    <property type="project" value="TreeGrafter"/>
</dbReference>
<dbReference type="GO" id="GO:0006886">
    <property type="term" value="P:intracellular protein transport"/>
    <property type="evidence" value="ECO:0007669"/>
    <property type="project" value="TreeGrafter"/>
</dbReference>
<organism evidence="11 12">
    <name type="scientific">Dimargaris cristalligena</name>
    <dbReference type="NCBI Taxonomy" id="215637"/>
    <lineage>
        <taxon>Eukaryota</taxon>
        <taxon>Fungi</taxon>
        <taxon>Fungi incertae sedis</taxon>
        <taxon>Zoopagomycota</taxon>
        <taxon>Kickxellomycotina</taxon>
        <taxon>Dimargaritomycetes</taxon>
        <taxon>Dimargaritales</taxon>
        <taxon>Dimargaritaceae</taxon>
        <taxon>Dimargaris</taxon>
    </lineage>
</organism>
<feature type="transmembrane region" description="Helical" evidence="9">
    <location>
        <begin position="319"/>
        <end position="338"/>
    </location>
</feature>
<dbReference type="GO" id="GO:0031201">
    <property type="term" value="C:SNARE complex"/>
    <property type="evidence" value="ECO:0007669"/>
    <property type="project" value="TreeGrafter"/>
</dbReference>
<keyword evidence="5 9" id="KW-1133">Transmembrane helix</keyword>
<keyword evidence="3" id="KW-0813">Transport</keyword>
<evidence type="ECO:0000256" key="3">
    <source>
        <dbReference type="ARBA" id="ARBA00022448"/>
    </source>
</evidence>
<dbReference type="SMART" id="SM00397">
    <property type="entry name" value="t_SNARE"/>
    <property type="match status" value="1"/>
</dbReference>
<dbReference type="Pfam" id="PF11416">
    <property type="entry name" value="Syntaxin-5_N"/>
    <property type="match status" value="1"/>
</dbReference>
<feature type="domain" description="T-SNARE coiled-coil homology" evidence="10">
    <location>
        <begin position="248"/>
        <end position="310"/>
    </location>
</feature>
<dbReference type="GO" id="GO:0006888">
    <property type="term" value="P:endoplasmic reticulum to Golgi vesicle-mediated transport"/>
    <property type="evidence" value="ECO:0007669"/>
    <property type="project" value="TreeGrafter"/>
</dbReference>
<dbReference type="SUPFAM" id="SSF47661">
    <property type="entry name" value="t-snare proteins"/>
    <property type="match status" value="1"/>
</dbReference>
<evidence type="ECO:0000256" key="4">
    <source>
        <dbReference type="ARBA" id="ARBA00022692"/>
    </source>
</evidence>
<dbReference type="InterPro" id="IPR000727">
    <property type="entry name" value="T_SNARE_dom"/>
</dbReference>
<dbReference type="PANTHER" id="PTHR19957">
    <property type="entry name" value="SYNTAXIN"/>
    <property type="match status" value="1"/>
</dbReference>
<evidence type="ECO:0000313" key="11">
    <source>
        <dbReference type="EMBL" id="RKP37386.1"/>
    </source>
</evidence>
<evidence type="ECO:0000256" key="8">
    <source>
        <dbReference type="SAM" id="MobiDB-lite"/>
    </source>
</evidence>
<dbReference type="GO" id="GO:0048278">
    <property type="term" value="P:vesicle docking"/>
    <property type="evidence" value="ECO:0007669"/>
    <property type="project" value="TreeGrafter"/>
</dbReference>
<dbReference type="Pfam" id="PF05739">
    <property type="entry name" value="SNARE"/>
    <property type="match status" value="1"/>
</dbReference>
<evidence type="ECO:0000256" key="7">
    <source>
        <dbReference type="ARBA" id="ARBA00023136"/>
    </source>
</evidence>
<dbReference type="CDD" id="cd15844">
    <property type="entry name" value="SNARE_syntaxin5"/>
    <property type="match status" value="1"/>
</dbReference>
<evidence type="ECO:0000256" key="5">
    <source>
        <dbReference type="ARBA" id="ARBA00022989"/>
    </source>
</evidence>
<feature type="region of interest" description="Disordered" evidence="8">
    <location>
        <begin position="35"/>
        <end position="65"/>
    </location>
</feature>
<dbReference type="PANTHER" id="PTHR19957:SF3">
    <property type="entry name" value="SYNTAXIN-5"/>
    <property type="match status" value="1"/>
</dbReference>
<proteinExistence type="inferred from homology"/>
<reference evidence="12" key="1">
    <citation type="journal article" date="2018" name="Nat. Microbiol.">
        <title>Leveraging single-cell genomics to expand the fungal tree of life.</title>
        <authorList>
            <person name="Ahrendt S.R."/>
            <person name="Quandt C.A."/>
            <person name="Ciobanu D."/>
            <person name="Clum A."/>
            <person name="Salamov A."/>
            <person name="Andreopoulos B."/>
            <person name="Cheng J.F."/>
            <person name="Woyke T."/>
            <person name="Pelin A."/>
            <person name="Henrissat B."/>
            <person name="Reynolds N.K."/>
            <person name="Benny G.L."/>
            <person name="Smith M.E."/>
            <person name="James T.Y."/>
            <person name="Grigoriev I.V."/>
        </authorList>
    </citation>
    <scope>NUCLEOTIDE SEQUENCE [LARGE SCALE GENOMIC DNA]</scope>
    <source>
        <strain evidence="12">RSA 468</strain>
    </source>
</reference>
<gene>
    <name evidence="11" type="ORF">BJ085DRAFT_41283</name>
</gene>
<feature type="compositionally biased region" description="Low complexity" evidence="8">
    <location>
        <begin position="38"/>
        <end position="56"/>
    </location>
</feature>
<keyword evidence="4 9" id="KW-0812">Transmembrane</keyword>
<dbReference type="EMBL" id="ML002502">
    <property type="protein sequence ID" value="RKP37386.1"/>
    <property type="molecule type" value="Genomic_DNA"/>
</dbReference>
<evidence type="ECO:0000256" key="1">
    <source>
        <dbReference type="ARBA" id="ARBA00004211"/>
    </source>
</evidence>
<name>A0A4P9ZUV4_9FUNG</name>
<dbReference type="Proteomes" id="UP000268162">
    <property type="component" value="Unassembled WGS sequence"/>
</dbReference>
<feature type="region of interest" description="Disordered" evidence="8">
    <location>
        <begin position="178"/>
        <end position="205"/>
    </location>
</feature>
<protein>
    <submittedName>
        <fullName evidence="11">t-SNARE</fullName>
    </submittedName>
</protein>
<keyword evidence="12" id="KW-1185">Reference proteome</keyword>
<evidence type="ECO:0000256" key="2">
    <source>
        <dbReference type="ARBA" id="ARBA00009063"/>
    </source>
</evidence>
<evidence type="ECO:0000259" key="10">
    <source>
        <dbReference type="PROSITE" id="PS50192"/>
    </source>
</evidence>
<dbReference type="PROSITE" id="PS50192">
    <property type="entry name" value="T_SNARE"/>
    <property type="match status" value="1"/>
</dbReference>
<dbReference type="AlphaFoldDB" id="A0A4P9ZUV4"/>
<dbReference type="InterPro" id="IPR045242">
    <property type="entry name" value="Syntaxin"/>
</dbReference>
<dbReference type="GO" id="GO:0000139">
    <property type="term" value="C:Golgi membrane"/>
    <property type="evidence" value="ECO:0007669"/>
    <property type="project" value="TreeGrafter"/>
</dbReference>
<keyword evidence="6" id="KW-0175">Coiled coil</keyword>
<dbReference type="Gene3D" id="1.20.58.70">
    <property type="match status" value="1"/>
</dbReference>
<dbReference type="InterPro" id="IPR010989">
    <property type="entry name" value="SNARE"/>
</dbReference>